<gene>
    <name evidence="2" type="ORF">E2C01_018263</name>
</gene>
<evidence type="ECO:0000256" key="1">
    <source>
        <dbReference type="SAM" id="MobiDB-lite"/>
    </source>
</evidence>
<feature type="region of interest" description="Disordered" evidence="1">
    <location>
        <begin position="37"/>
        <end position="56"/>
    </location>
</feature>
<feature type="compositionally biased region" description="Polar residues" evidence="1">
    <location>
        <begin position="43"/>
        <end position="55"/>
    </location>
</feature>
<accession>A0A5B7DU26</accession>
<organism evidence="2 3">
    <name type="scientific">Portunus trituberculatus</name>
    <name type="common">Swimming crab</name>
    <name type="synonym">Neptunus trituberculatus</name>
    <dbReference type="NCBI Taxonomy" id="210409"/>
    <lineage>
        <taxon>Eukaryota</taxon>
        <taxon>Metazoa</taxon>
        <taxon>Ecdysozoa</taxon>
        <taxon>Arthropoda</taxon>
        <taxon>Crustacea</taxon>
        <taxon>Multicrustacea</taxon>
        <taxon>Malacostraca</taxon>
        <taxon>Eumalacostraca</taxon>
        <taxon>Eucarida</taxon>
        <taxon>Decapoda</taxon>
        <taxon>Pleocyemata</taxon>
        <taxon>Brachyura</taxon>
        <taxon>Eubrachyura</taxon>
        <taxon>Portunoidea</taxon>
        <taxon>Portunidae</taxon>
        <taxon>Portuninae</taxon>
        <taxon>Portunus</taxon>
    </lineage>
</organism>
<name>A0A5B7DU26_PORTR</name>
<sequence>MQTVQGGASVPLPPGNTRQRRPSRERRCCRVVAAQHTRGRGSDITQATHSLQPASRGSRAAATLRCSAYLPHTGQPPLVWRGSEGDTGHWAGTAGLDESAAAGVGGRCLCGWWAG</sequence>
<feature type="compositionally biased region" description="Basic residues" evidence="1">
    <location>
        <begin position="18"/>
        <end position="27"/>
    </location>
</feature>
<evidence type="ECO:0000313" key="3">
    <source>
        <dbReference type="Proteomes" id="UP000324222"/>
    </source>
</evidence>
<keyword evidence="3" id="KW-1185">Reference proteome</keyword>
<dbReference type="Proteomes" id="UP000324222">
    <property type="component" value="Unassembled WGS sequence"/>
</dbReference>
<feature type="region of interest" description="Disordered" evidence="1">
    <location>
        <begin position="1"/>
        <end position="27"/>
    </location>
</feature>
<evidence type="ECO:0000313" key="2">
    <source>
        <dbReference type="EMBL" id="MPC25162.1"/>
    </source>
</evidence>
<dbReference type="AlphaFoldDB" id="A0A5B7DU26"/>
<proteinExistence type="predicted"/>
<reference evidence="2 3" key="1">
    <citation type="submission" date="2019-05" db="EMBL/GenBank/DDBJ databases">
        <title>Another draft genome of Portunus trituberculatus and its Hox gene families provides insights of decapod evolution.</title>
        <authorList>
            <person name="Jeong J.-H."/>
            <person name="Song I."/>
            <person name="Kim S."/>
            <person name="Choi T."/>
            <person name="Kim D."/>
            <person name="Ryu S."/>
            <person name="Kim W."/>
        </authorList>
    </citation>
    <scope>NUCLEOTIDE SEQUENCE [LARGE SCALE GENOMIC DNA]</scope>
    <source>
        <tissue evidence="2">Muscle</tissue>
    </source>
</reference>
<dbReference type="EMBL" id="VSRR010001425">
    <property type="protein sequence ID" value="MPC25162.1"/>
    <property type="molecule type" value="Genomic_DNA"/>
</dbReference>
<comment type="caution">
    <text evidence="2">The sequence shown here is derived from an EMBL/GenBank/DDBJ whole genome shotgun (WGS) entry which is preliminary data.</text>
</comment>
<protein>
    <submittedName>
        <fullName evidence="2">Uncharacterized protein</fullName>
    </submittedName>
</protein>